<name>A0A183ARQ2_9TREM</name>
<evidence type="ECO:0000256" key="1">
    <source>
        <dbReference type="SAM" id="MobiDB-lite"/>
    </source>
</evidence>
<evidence type="ECO:0000313" key="2">
    <source>
        <dbReference type="WBParaSite" id="ECPE_0000966701-mRNA-1"/>
    </source>
</evidence>
<dbReference type="InterPro" id="IPR038222">
    <property type="entry name" value="DHHA2_dom_sf"/>
</dbReference>
<feature type="compositionally biased region" description="Polar residues" evidence="1">
    <location>
        <begin position="303"/>
        <end position="313"/>
    </location>
</feature>
<feature type="region of interest" description="Disordered" evidence="1">
    <location>
        <begin position="150"/>
        <end position="179"/>
    </location>
</feature>
<dbReference type="AlphaFoldDB" id="A0A183ARQ2"/>
<protein>
    <submittedName>
        <fullName evidence="2">DHHA2 domain-containing protein</fullName>
    </submittedName>
</protein>
<reference evidence="2" key="1">
    <citation type="submission" date="2016-06" db="UniProtKB">
        <authorList>
            <consortium name="WormBaseParasite"/>
        </authorList>
    </citation>
    <scope>IDENTIFICATION</scope>
</reference>
<accession>A0A183ARQ2</accession>
<dbReference type="WBParaSite" id="ECPE_0000966701-mRNA-1">
    <property type="protein sequence ID" value="ECPE_0000966701-mRNA-1"/>
    <property type="gene ID" value="ECPE_0000966701"/>
</dbReference>
<organism evidence="2">
    <name type="scientific">Echinostoma caproni</name>
    <dbReference type="NCBI Taxonomy" id="27848"/>
    <lineage>
        <taxon>Eukaryota</taxon>
        <taxon>Metazoa</taxon>
        <taxon>Spiralia</taxon>
        <taxon>Lophotrochozoa</taxon>
        <taxon>Platyhelminthes</taxon>
        <taxon>Trematoda</taxon>
        <taxon>Digenea</taxon>
        <taxon>Plagiorchiida</taxon>
        <taxon>Echinostomata</taxon>
        <taxon>Echinostomatoidea</taxon>
        <taxon>Echinostomatidae</taxon>
        <taxon>Echinostoma</taxon>
    </lineage>
</organism>
<feature type="compositionally biased region" description="Polar residues" evidence="1">
    <location>
        <begin position="153"/>
        <end position="165"/>
    </location>
</feature>
<proteinExistence type="predicted"/>
<dbReference type="Gene3D" id="3.10.310.20">
    <property type="entry name" value="DHHA2 domain"/>
    <property type="match status" value="1"/>
</dbReference>
<feature type="region of interest" description="Disordered" evidence="1">
    <location>
        <begin position="287"/>
        <end position="313"/>
    </location>
</feature>
<sequence>LSTWDLLRRDTKLACVSTGSIGERFVCSTVSGLDFVELVSAPDFLEMANRLCTLHSADLLVCITVGHAPCTDNQIHSQDRRRGLIVYSPHSQNNLSKELVEFICQPRHNLDLHEEPVPQAPVTFTGVIRNPVVTRKAILPLLVQFIKRHQSPPAENSTTSGNNPVETDENLPDSNSKSTHTDCCFHPIRSLDPNIQGELNFLRTWLASFKPDERFKLVQDTVSRVMDTVCTEHPSVELLKQVAMQLTEKAHADRDFATKVLSDIGKALSRGRRLTMPATNDLRAYHVNKQKENANKRYRGTSDDSYSLPDQENTKPSWLEVDRYLMGSKSF</sequence>